<gene>
    <name evidence="2" type="ORF">Scep_014446</name>
</gene>
<reference evidence="2 3" key="1">
    <citation type="submission" date="2024-01" db="EMBL/GenBank/DDBJ databases">
        <title>Genome assemblies of Stephania.</title>
        <authorList>
            <person name="Yang L."/>
        </authorList>
    </citation>
    <scope>NUCLEOTIDE SEQUENCE [LARGE SCALE GENOMIC DNA]</scope>
    <source>
        <strain evidence="2">JXDWG</strain>
        <tissue evidence="2">Leaf</tissue>
    </source>
</reference>
<dbReference type="Gene3D" id="3.40.50.2000">
    <property type="entry name" value="Glycogen Phosphorylase B"/>
    <property type="match status" value="1"/>
</dbReference>
<evidence type="ECO:0000256" key="1">
    <source>
        <dbReference type="SAM" id="MobiDB-lite"/>
    </source>
</evidence>
<organism evidence="2 3">
    <name type="scientific">Stephania cephalantha</name>
    <dbReference type="NCBI Taxonomy" id="152367"/>
    <lineage>
        <taxon>Eukaryota</taxon>
        <taxon>Viridiplantae</taxon>
        <taxon>Streptophyta</taxon>
        <taxon>Embryophyta</taxon>
        <taxon>Tracheophyta</taxon>
        <taxon>Spermatophyta</taxon>
        <taxon>Magnoliopsida</taxon>
        <taxon>Ranunculales</taxon>
        <taxon>Menispermaceae</taxon>
        <taxon>Menispermoideae</taxon>
        <taxon>Cissampelideae</taxon>
        <taxon>Stephania</taxon>
    </lineage>
</organism>
<dbReference type="AlphaFoldDB" id="A0AAP0J211"/>
<feature type="region of interest" description="Disordered" evidence="1">
    <location>
        <begin position="78"/>
        <end position="101"/>
    </location>
</feature>
<name>A0AAP0J211_9MAGN</name>
<dbReference type="Proteomes" id="UP001419268">
    <property type="component" value="Unassembled WGS sequence"/>
</dbReference>
<evidence type="ECO:0000313" key="3">
    <source>
        <dbReference type="Proteomes" id="UP001419268"/>
    </source>
</evidence>
<evidence type="ECO:0000313" key="2">
    <source>
        <dbReference type="EMBL" id="KAK9125600.1"/>
    </source>
</evidence>
<dbReference type="EMBL" id="JBBNAG010000006">
    <property type="protein sequence ID" value="KAK9125600.1"/>
    <property type="molecule type" value="Genomic_DNA"/>
</dbReference>
<proteinExistence type="predicted"/>
<comment type="caution">
    <text evidence="2">The sequence shown here is derived from an EMBL/GenBank/DDBJ whole genome shotgun (WGS) entry which is preliminary data.</text>
</comment>
<sequence length="162" mass="17960">MDESVLAVPGMEGFFFQRRDASSFYNVKEVTNPALQFFINETFNSTKASALILNTVDDLDEPFLSQIGVVGTESKFSGSDLSESQSEQSFRTQNQKRTSTARTSTAIVIAFHRENVHRRLAPSPLPRTKTATKPTKPGKPRFGLVAVLVVRGLVVVWKITKP</sequence>
<accession>A0AAP0J211</accession>
<keyword evidence="3" id="KW-1185">Reference proteome</keyword>
<protein>
    <submittedName>
        <fullName evidence="2">Uncharacterized protein</fullName>
    </submittedName>
</protein>